<protein>
    <submittedName>
        <fullName evidence="2">Uncharacterized protein</fullName>
    </submittedName>
</protein>
<dbReference type="AlphaFoldDB" id="A0A9N8KHF6"/>
<dbReference type="Proteomes" id="UP000745764">
    <property type="component" value="Unassembled WGS sequence"/>
</dbReference>
<proteinExistence type="predicted"/>
<feature type="compositionally biased region" description="Low complexity" evidence="1">
    <location>
        <begin position="96"/>
        <end position="113"/>
    </location>
</feature>
<sequence length="378" mass="42749">MDINSTGSGEFYPGGIPKGAADWEAYILNQQAMFGGGTHAPLSRRRKTVVGIPNFGEFLREYETRASEQRRRSRKDSHQSPHEDKDDLSHNNVHFGSDSLPPSFSSTASSFGTKHSSPHVPMSKKQFTPGSRHSRHGSSSRPKLPESFMSAPDVPRPDSPETFKRKIYEHKAHFYASQKQRNHSRPRHKSLLSSCLYEHPPEPVPAPPPPQPPAGLNRHTPVTVYALWRQDCDEQLKDKSTMTHVPAPPVPTCSECANTSILGGQPIPISCGHSLDKVFRTGITERPGSFAFSKAYFALLKNERQRWHTDRFGACKLSVKSRILADAQQLFILINDLFEIEKLRMVETAEMIPEHLPAHEPYHTPDYFKFRPDERKVW</sequence>
<organism evidence="2 3">
    <name type="scientific">Aureobasidium uvarum</name>
    <dbReference type="NCBI Taxonomy" id="2773716"/>
    <lineage>
        <taxon>Eukaryota</taxon>
        <taxon>Fungi</taxon>
        <taxon>Dikarya</taxon>
        <taxon>Ascomycota</taxon>
        <taxon>Pezizomycotina</taxon>
        <taxon>Dothideomycetes</taxon>
        <taxon>Dothideomycetidae</taxon>
        <taxon>Dothideales</taxon>
        <taxon>Saccotheciaceae</taxon>
        <taxon>Aureobasidium</taxon>
    </lineage>
</organism>
<feature type="compositionally biased region" description="Basic and acidic residues" evidence="1">
    <location>
        <begin position="64"/>
        <end position="89"/>
    </location>
</feature>
<evidence type="ECO:0000256" key="1">
    <source>
        <dbReference type="SAM" id="MobiDB-lite"/>
    </source>
</evidence>
<dbReference type="EMBL" id="CAINUL010000002">
    <property type="protein sequence ID" value="CAD0107716.1"/>
    <property type="molecule type" value="Genomic_DNA"/>
</dbReference>
<accession>A0A9N8KHF6</accession>
<dbReference type="OrthoDB" id="3874224at2759"/>
<reference evidence="2" key="1">
    <citation type="submission" date="2020-06" db="EMBL/GenBank/DDBJ databases">
        <authorList>
            <person name="Onetto C."/>
        </authorList>
    </citation>
    <scope>NUCLEOTIDE SEQUENCE</scope>
</reference>
<gene>
    <name evidence="2" type="ORF">AWRI4620_LOCUS1971</name>
</gene>
<feature type="region of interest" description="Disordered" evidence="1">
    <location>
        <begin position="196"/>
        <end position="218"/>
    </location>
</feature>
<feature type="region of interest" description="Disordered" evidence="1">
    <location>
        <begin position="64"/>
        <end position="161"/>
    </location>
</feature>
<keyword evidence="3" id="KW-1185">Reference proteome</keyword>
<name>A0A9N8KHF6_9PEZI</name>
<evidence type="ECO:0000313" key="3">
    <source>
        <dbReference type="Proteomes" id="UP000745764"/>
    </source>
</evidence>
<evidence type="ECO:0000313" key="2">
    <source>
        <dbReference type="EMBL" id="CAD0107716.1"/>
    </source>
</evidence>
<comment type="caution">
    <text evidence="2">The sequence shown here is derived from an EMBL/GenBank/DDBJ whole genome shotgun (WGS) entry which is preliminary data.</text>
</comment>
<feature type="compositionally biased region" description="Pro residues" evidence="1">
    <location>
        <begin position="202"/>
        <end position="213"/>
    </location>
</feature>